<dbReference type="Proteomes" id="UP000257109">
    <property type="component" value="Unassembled WGS sequence"/>
</dbReference>
<reference evidence="1" key="1">
    <citation type="submission" date="2018-05" db="EMBL/GenBank/DDBJ databases">
        <title>Draft genome of Mucuna pruriens seed.</title>
        <authorList>
            <person name="Nnadi N.E."/>
            <person name="Vos R."/>
            <person name="Hasami M.H."/>
            <person name="Devisetty U.K."/>
            <person name="Aguiy J.C."/>
        </authorList>
    </citation>
    <scope>NUCLEOTIDE SEQUENCE [LARGE SCALE GENOMIC DNA]</scope>
    <source>
        <strain evidence="1">JCA_2017</strain>
    </source>
</reference>
<keyword evidence="2" id="KW-1185">Reference proteome</keyword>
<dbReference type="AlphaFoldDB" id="A0A371EPT4"/>
<protein>
    <submittedName>
        <fullName evidence="1">Uncharacterized protein</fullName>
    </submittedName>
</protein>
<proteinExistence type="predicted"/>
<comment type="caution">
    <text evidence="1">The sequence shown here is derived from an EMBL/GenBank/DDBJ whole genome shotgun (WGS) entry which is preliminary data.</text>
</comment>
<sequence>MEEIGKVDKMVRKAALIIAVSWILLVAFIVVSANADNTKVHPPTSKHMVLLVHMEANDPMWENPHQPSKEFSKTTYDLMSGMPLGKEVLRTDKHLHCKGQPVLHNQQDLL</sequence>
<evidence type="ECO:0000313" key="2">
    <source>
        <dbReference type="Proteomes" id="UP000257109"/>
    </source>
</evidence>
<feature type="non-terminal residue" evidence="1">
    <location>
        <position position="1"/>
    </location>
</feature>
<organism evidence="1 2">
    <name type="scientific">Mucuna pruriens</name>
    <name type="common">Velvet bean</name>
    <name type="synonym">Dolichos pruriens</name>
    <dbReference type="NCBI Taxonomy" id="157652"/>
    <lineage>
        <taxon>Eukaryota</taxon>
        <taxon>Viridiplantae</taxon>
        <taxon>Streptophyta</taxon>
        <taxon>Embryophyta</taxon>
        <taxon>Tracheophyta</taxon>
        <taxon>Spermatophyta</taxon>
        <taxon>Magnoliopsida</taxon>
        <taxon>eudicotyledons</taxon>
        <taxon>Gunneridae</taxon>
        <taxon>Pentapetalae</taxon>
        <taxon>rosids</taxon>
        <taxon>fabids</taxon>
        <taxon>Fabales</taxon>
        <taxon>Fabaceae</taxon>
        <taxon>Papilionoideae</taxon>
        <taxon>50 kb inversion clade</taxon>
        <taxon>NPAAA clade</taxon>
        <taxon>indigoferoid/millettioid clade</taxon>
        <taxon>Phaseoleae</taxon>
        <taxon>Mucuna</taxon>
    </lineage>
</organism>
<gene>
    <name evidence="1" type="ORF">CR513_52989</name>
</gene>
<evidence type="ECO:0000313" key="1">
    <source>
        <dbReference type="EMBL" id="RDX68063.1"/>
    </source>
</evidence>
<accession>A0A371EPT4</accession>
<dbReference type="EMBL" id="QJKJ01012706">
    <property type="protein sequence ID" value="RDX68063.1"/>
    <property type="molecule type" value="Genomic_DNA"/>
</dbReference>
<dbReference type="OrthoDB" id="1369705at2759"/>
<name>A0A371EPT4_MUCPR</name>